<comment type="caution">
    <text evidence="5">The sequence shown here is derived from an EMBL/GenBank/DDBJ whole genome shotgun (WGS) entry which is preliminary data.</text>
</comment>
<dbReference type="Pfam" id="PF17293">
    <property type="entry name" value="Arm-DNA-bind_5"/>
    <property type="match status" value="1"/>
</dbReference>
<evidence type="ECO:0000256" key="2">
    <source>
        <dbReference type="ARBA" id="ARBA00023125"/>
    </source>
</evidence>
<dbReference type="CDD" id="cd01185">
    <property type="entry name" value="INTN1_C_like"/>
    <property type="match status" value="1"/>
</dbReference>
<dbReference type="GO" id="GO:0003677">
    <property type="term" value="F:DNA binding"/>
    <property type="evidence" value="ECO:0007669"/>
    <property type="project" value="UniProtKB-KW"/>
</dbReference>
<name>A0AAN3D8Q7_BACO1</name>
<dbReference type="GO" id="GO:0015074">
    <property type="term" value="P:DNA integration"/>
    <property type="evidence" value="ECO:0007669"/>
    <property type="project" value="InterPro"/>
</dbReference>
<keyword evidence="2" id="KW-0238">DNA-binding</keyword>
<sequence>MEKLFIPFLVSCVTGGKIVLINKVNFVLLRLKQKKQDMMTSVKLMLNKSRILNNGSYPLVFQVIHNRRKKLLYTGYRVKEEVFDVSEGKIKNGAGSAFTATEVVKMNRGLRKLRNRIDTRIRQLERTREEFTVEDILAQNAFGTREPQFYLLRYINAQIERKRELKKVGMAAAYKSTRSSLAKFISRPDVRMSEVDSAFVGRYGDFLYSNGASGNTVSYYLRNLRSLYNQAVADGYHPRGEYPFAKAQTRPAKTVKRALSRTDMQNLADLNLENEPELEFARDLYLFSFYAQGMAFVDIVLLRKADICNGVLAYSRHKSKQLIRIAVTPQMQGLMDKYKTGNEYLFPIISGEYASGYKQYRLALGRINRHLKKIAVAADIKVPLTTYTARHTWATLARDYGAPISVISAGLGHTSEEMTRVYLKDFDVSMLNQVNSIVTNLSR</sequence>
<dbReference type="InterPro" id="IPR011010">
    <property type="entry name" value="DNA_brk_join_enz"/>
</dbReference>
<dbReference type="AlphaFoldDB" id="A0AAN3D8Q7"/>
<evidence type="ECO:0000259" key="4">
    <source>
        <dbReference type="PROSITE" id="PS51898"/>
    </source>
</evidence>
<evidence type="ECO:0000313" key="6">
    <source>
        <dbReference type="Proteomes" id="UP000005475"/>
    </source>
</evidence>
<dbReference type="InterPro" id="IPR050090">
    <property type="entry name" value="Tyrosine_recombinase_XerCD"/>
</dbReference>
<comment type="similarity">
    <text evidence="1">Belongs to the 'phage' integrase family.</text>
</comment>
<dbReference type="Gene3D" id="1.10.443.10">
    <property type="entry name" value="Intergrase catalytic core"/>
    <property type="match status" value="1"/>
</dbReference>
<keyword evidence="3" id="KW-0233">DNA recombination</keyword>
<dbReference type="PANTHER" id="PTHR30349:SF64">
    <property type="entry name" value="PROPHAGE INTEGRASE INTD-RELATED"/>
    <property type="match status" value="1"/>
</dbReference>
<dbReference type="Proteomes" id="UP000005475">
    <property type="component" value="Unassembled WGS sequence"/>
</dbReference>
<dbReference type="PROSITE" id="PS51898">
    <property type="entry name" value="TYR_RECOMBINASE"/>
    <property type="match status" value="1"/>
</dbReference>
<accession>A0AAN3D8Q7</accession>
<dbReference type="InterPro" id="IPR002104">
    <property type="entry name" value="Integrase_catalytic"/>
</dbReference>
<dbReference type="Pfam" id="PF13102">
    <property type="entry name" value="Phage_int_SAM_5"/>
    <property type="match status" value="1"/>
</dbReference>
<dbReference type="InterPro" id="IPR013762">
    <property type="entry name" value="Integrase-like_cat_sf"/>
</dbReference>
<dbReference type="InterPro" id="IPR035386">
    <property type="entry name" value="Arm-DNA-bind_5"/>
</dbReference>
<evidence type="ECO:0000256" key="3">
    <source>
        <dbReference type="ARBA" id="ARBA00023172"/>
    </source>
</evidence>
<dbReference type="Pfam" id="PF00589">
    <property type="entry name" value="Phage_integrase"/>
    <property type="match status" value="1"/>
</dbReference>
<dbReference type="Gene3D" id="1.10.150.130">
    <property type="match status" value="1"/>
</dbReference>
<proteinExistence type="inferred from homology"/>
<evidence type="ECO:0000313" key="5">
    <source>
        <dbReference type="EMBL" id="EDO12739.1"/>
    </source>
</evidence>
<dbReference type="EMBL" id="AAXF02000044">
    <property type="protein sequence ID" value="EDO12739.1"/>
    <property type="molecule type" value="Genomic_DNA"/>
</dbReference>
<dbReference type="PANTHER" id="PTHR30349">
    <property type="entry name" value="PHAGE INTEGRASE-RELATED"/>
    <property type="match status" value="1"/>
</dbReference>
<reference evidence="5 6" key="1">
    <citation type="submission" date="2007-03" db="EMBL/GenBank/DDBJ databases">
        <authorList>
            <person name="Fulton L."/>
            <person name="Clifton S."/>
            <person name="Fulton B."/>
            <person name="Xu J."/>
            <person name="Minx P."/>
            <person name="Pepin K.H."/>
            <person name="Johnson M."/>
            <person name="Thiruvilangam P."/>
            <person name="Bhonagiri V."/>
            <person name="Nash W.E."/>
            <person name="Mardis E.R."/>
            <person name="Wilson R.K."/>
        </authorList>
    </citation>
    <scope>NUCLEOTIDE SEQUENCE [LARGE SCALE GENOMIC DNA]</scope>
    <source>
        <strain evidence="6">ATCC 8483 / DSM 1896 / JCM 5824 / BCRC 10623 / CCUG 4943 / NCTC 11153</strain>
    </source>
</reference>
<feature type="domain" description="Tyr recombinase" evidence="4">
    <location>
        <begin position="254"/>
        <end position="435"/>
    </location>
</feature>
<reference evidence="6" key="2">
    <citation type="submission" date="2007-04" db="EMBL/GenBank/DDBJ databases">
        <title>Draft genome sequence of Bacteroides ovatus (ATCC 8483).</title>
        <authorList>
            <person name="Sudarsanam P."/>
            <person name="Ley R."/>
            <person name="Guruge J."/>
            <person name="Turnbaugh P.J."/>
            <person name="Mahowald M."/>
            <person name="Liep D."/>
            <person name="Gordon J."/>
        </authorList>
    </citation>
    <scope>NUCLEOTIDE SEQUENCE [LARGE SCALE GENOMIC DNA]</scope>
    <source>
        <strain evidence="6">ATCC 8483 / DSM 1896 / JCM 5824 / BCRC 10623 / CCUG 4943 / NCTC 11153</strain>
    </source>
</reference>
<protein>
    <submittedName>
        <fullName evidence="5">Site-specific recombinase, phage integrase family</fullName>
    </submittedName>
</protein>
<gene>
    <name evidence="5" type="ORF">BACOVA_01553</name>
</gene>
<dbReference type="SUPFAM" id="SSF56349">
    <property type="entry name" value="DNA breaking-rejoining enzymes"/>
    <property type="match status" value="1"/>
</dbReference>
<dbReference type="InterPro" id="IPR010998">
    <property type="entry name" value="Integrase_recombinase_N"/>
</dbReference>
<evidence type="ECO:0000256" key="1">
    <source>
        <dbReference type="ARBA" id="ARBA00008857"/>
    </source>
</evidence>
<organism evidence="5 6">
    <name type="scientific">Bacteroides ovatus (strain ATCC 8483 / DSM 1896 / JCM 5824 / BCRC 10623 / CCUG 4943 / NCTC 11153)</name>
    <dbReference type="NCBI Taxonomy" id="411476"/>
    <lineage>
        <taxon>Bacteria</taxon>
        <taxon>Pseudomonadati</taxon>
        <taxon>Bacteroidota</taxon>
        <taxon>Bacteroidia</taxon>
        <taxon>Bacteroidales</taxon>
        <taxon>Bacteroidaceae</taxon>
        <taxon>Bacteroides</taxon>
    </lineage>
</organism>
<dbReference type="InterPro" id="IPR025269">
    <property type="entry name" value="SAM-like_dom"/>
</dbReference>
<dbReference type="GO" id="GO:0006310">
    <property type="term" value="P:DNA recombination"/>
    <property type="evidence" value="ECO:0007669"/>
    <property type="project" value="UniProtKB-KW"/>
</dbReference>